<protein>
    <recommendedName>
        <fullName evidence="13">Endonuclease III homolog</fullName>
        <ecNumber evidence="13">3.2.2.-</ecNumber>
        <ecNumber evidence="13">4.2.99.18</ecNumber>
    </recommendedName>
    <alternativeName>
        <fullName evidence="13">Bifunctional DNA N-glycosylase/DNA-(apurinic or apyrimidinic site) lyase</fullName>
        <shortName evidence="13">DNA glycosylase/AP lyase</shortName>
    </alternativeName>
</protein>
<dbReference type="InterPro" id="IPR003651">
    <property type="entry name" value="Endonuclease3_FeS-loop_motif"/>
</dbReference>
<keyword evidence="10 13" id="KW-0456">Lyase</keyword>
<evidence type="ECO:0000256" key="6">
    <source>
        <dbReference type="ARBA" id="ARBA00022801"/>
    </source>
</evidence>
<evidence type="ECO:0000256" key="2">
    <source>
        <dbReference type="ARBA" id="ARBA00008343"/>
    </source>
</evidence>
<evidence type="ECO:0000256" key="10">
    <source>
        <dbReference type="ARBA" id="ARBA00023239"/>
    </source>
</evidence>
<reference evidence="15 16" key="1">
    <citation type="journal article" date="2019" name="BMC Genomics">
        <title>Chromosome level assembly and comparative genome analysis confirm lager-brewing yeasts originated from a single hybridization.</title>
        <authorList>
            <person name="Salazar A.N."/>
            <person name="Gorter de Vries A.R."/>
            <person name="van den Broek M."/>
            <person name="Brouwers N."/>
            <person name="de la Torre Cortes P."/>
            <person name="Kuijpers N.G.A."/>
            <person name="Daran J.G."/>
            <person name="Abeel T."/>
        </authorList>
    </citation>
    <scope>NUCLEOTIDE SEQUENCE [LARGE SCALE GENOMIC DNA]</scope>
    <source>
        <strain evidence="15 16">CBS 1483</strain>
    </source>
</reference>
<keyword evidence="13" id="KW-0496">Mitochondrion</keyword>
<keyword evidence="6 13" id="KW-0378">Hydrolase</keyword>
<evidence type="ECO:0000313" key="16">
    <source>
        <dbReference type="Proteomes" id="UP000501346"/>
    </source>
</evidence>
<dbReference type="EMBL" id="CP049012">
    <property type="protein sequence ID" value="QID87945.1"/>
    <property type="molecule type" value="Genomic_DNA"/>
</dbReference>
<dbReference type="GO" id="GO:0006285">
    <property type="term" value="P:base-excision repair, AP site formation"/>
    <property type="evidence" value="ECO:0007669"/>
    <property type="project" value="UniProtKB-UniRule"/>
</dbReference>
<keyword evidence="5 13" id="KW-0227">DNA damage</keyword>
<dbReference type="OrthoDB" id="2099276at2759"/>
<dbReference type="PROSITE" id="PS01155">
    <property type="entry name" value="ENDONUCLEASE_III_2"/>
    <property type="match status" value="1"/>
</dbReference>
<dbReference type="EC" id="3.2.2.-" evidence="13"/>
<dbReference type="PANTHER" id="PTHR43286:SF1">
    <property type="entry name" value="ENDONUCLEASE III-LIKE PROTEIN 1"/>
    <property type="match status" value="1"/>
</dbReference>
<dbReference type="Gene3D" id="1.10.340.30">
    <property type="entry name" value="Hypothetical protein, domain 2"/>
    <property type="match status" value="1"/>
</dbReference>
<dbReference type="AlphaFoldDB" id="A0A6C1EFT8"/>
<feature type="domain" description="HhH-GPD" evidence="14">
    <location>
        <begin position="158"/>
        <end position="318"/>
    </location>
</feature>
<dbReference type="InterPro" id="IPR003265">
    <property type="entry name" value="HhH-GPD_domain"/>
</dbReference>
<accession>A0A6C1EFT8</accession>
<dbReference type="InterPro" id="IPR011257">
    <property type="entry name" value="DNA_glycosylase"/>
</dbReference>
<evidence type="ECO:0000256" key="7">
    <source>
        <dbReference type="ARBA" id="ARBA00023004"/>
    </source>
</evidence>
<comment type="subcellular location">
    <subcellularLocation>
        <location evidence="13">Nucleus</location>
    </subcellularLocation>
    <subcellularLocation>
        <location evidence="13">Mitochondrion</location>
    </subcellularLocation>
</comment>
<evidence type="ECO:0000256" key="11">
    <source>
        <dbReference type="ARBA" id="ARBA00023295"/>
    </source>
</evidence>
<dbReference type="FunFam" id="1.10.340.30:FF:000001">
    <property type="entry name" value="Endonuclease III"/>
    <property type="match status" value="1"/>
</dbReference>
<keyword evidence="3" id="KW-0004">4Fe-4S</keyword>
<evidence type="ECO:0000256" key="12">
    <source>
        <dbReference type="ARBA" id="ARBA00044632"/>
    </source>
</evidence>
<dbReference type="FunFam" id="1.10.1670.10:FF:000021">
    <property type="entry name" value="Endonuclease III homolog"/>
    <property type="match status" value="1"/>
</dbReference>
<evidence type="ECO:0000259" key="14">
    <source>
        <dbReference type="SMART" id="SM00478"/>
    </source>
</evidence>
<comment type="cofactor">
    <cofactor evidence="1">
        <name>[4Fe-4S] cluster</name>
        <dbReference type="ChEBI" id="CHEBI:49883"/>
    </cofactor>
</comment>
<dbReference type="GO" id="GO:0006289">
    <property type="term" value="P:nucleotide-excision repair"/>
    <property type="evidence" value="ECO:0007669"/>
    <property type="project" value="TreeGrafter"/>
</dbReference>
<evidence type="ECO:0000313" key="15">
    <source>
        <dbReference type="EMBL" id="QID87945.1"/>
    </source>
</evidence>
<comment type="function">
    <text evidence="13">Bifunctional DNA N-glycosylase with associated apurinic/apyrimidinic (AP) lyase function that catalyzes the first step in base excision repair (BER), the primary repair pathway for the repair of oxidative DNA damage. The DNA N-glycosylase activity releases the damaged DNA base from DNA by cleaving the N-glycosidic bond, leaving an AP site. The AP lyase activity cleaves the phosphodiester bond 3' to the AP site by a beta-elimination. Primarily recognizes and repairs oxidative base damage of pyrimidines.</text>
</comment>
<dbReference type="GO" id="GO:0000703">
    <property type="term" value="F:oxidized pyrimidine nucleobase lesion DNA N-glycosylase activity"/>
    <property type="evidence" value="ECO:0007669"/>
    <property type="project" value="UniProtKB-UniRule"/>
</dbReference>
<keyword evidence="7" id="KW-0408">Iron</keyword>
<evidence type="ECO:0000256" key="1">
    <source>
        <dbReference type="ARBA" id="ARBA00001966"/>
    </source>
</evidence>
<evidence type="ECO:0000256" key="4">
    <source>
        <dbReference type="ARBA" id="ARBA00022723"/>
    </source>
</evidence>
<dbReference type="GO" id="GO:0140078">
    <property type="term" value="F:class I DNA-(apurinic or apyrimidinic site) endonuclease activity"/>
    <property type="evidence" value="ECO:0007669"/>
    <property type="project" value="UniProtKB-EC"/>
</dbReference>
<feature type="active site" description="Nucleophile; for N-glycosylase activity" evidence="13">
    <location>
        <position position="257"/>
    </location>
</feature>
<dbReference type="EC" id="4.2.99.18" evidence="13"/>
<dbReference type="GO" id="GO:0005739">
    <property type="term" value="C:mitochondrion"/>
    <property type="evidence" value="ECO:0007669"/>
    <property type="project" value="UniProtKB-SubCell"/>
</dbReference>
<comment type="caution">
    <text evidence="13">Lacks conserved residue(s) required for the propagation of feature annotation.</text>
</comment>
<comment type="similarity">
    <text evidence="2 13">Belongs to the Nth/MutY family.</text>
</comment>
<evidence type="ECO:0000256" key="8">
    <source>
        <dbReference type="ARBA" id="ARBA00023014"/>
    </source>
</evidence>
<name>A0A6C1EFT8_SACPS</name>
<dbReference type="InterPro" id="IPR030841">
    <property type="entry name" value="NTH1"/>
</dbReference>
<dbReference type="InterPro" id="IPR004036">
    <property type="entry name" value="Endonuclease-III-like_CS2"/>
</dbReference>
<dbReference type="GO" id="GO:0005634">
    <property type="term" value="C:nucleus"/>
    <property type="evidence" value="ECO:0007669"/>
    <property type="project" value="UniProtKB-SubCell"/>
</dbReference>
<dbReference type="Pfam" id="PF00730">
    <property type="entry name" value="HhH-GPD"/>
    <property type="match status" value="1"/>
</dbReference>
<keyword evidence="4" id="KW-0479">Metal-binding</keyword>
<dbReference type="SMART" id="SM00478">
    <property type="entry name" value="ENDO3c"/>
    <property type="match status" value="1"/>
</dbReference>
<dbReference type="Proteomes" id="UP000501346">
    <property type="component" value="Chromosome SeXV-SeVIII"/>
</dbReference>
<dbReference type="GO" id="GO:0046872">
    <property type="term" value="F:metal ion binding"/>
    <property type="evidence" value="ECO:0007669"/>
    <property type="project" value="UniProtKB-KW"/>
</dbReference>
<keyword evidence="11 13" id="KW-0326">Glycosidase</keyword>
<dbReference type="SMART" id="SM00525">
    <property type="entry name" value="FES"/>
    <property type="match status" value="1"/>
</dbReference>
<evidence type="ECO:0000256" key="13">
    <source>
        <dbReference type="HAMAP-Rule" id="MF_03183"/>
    </source>
</evidence>
<dbReference type="PANTHER" id="PTHR43286">
    <property type="entry name" value="ENDONUCLEASE III-LIKE PROTEIN 1"/>
    <property type="match status" value="1"/>
</dbReference>
<evidence type="ECO:0000256" key="3">
    <source>
        <dbReference type="ARBA" id="ARBA00022485"/>
    </source>
</evidence>
<dbReference type="CDD" id="cd00056">
    <property type="entry name" value="ENDO3c"/>
    <property type="match status" value="1"/>
</dbReference>
<evidence type="ECO:0000256" key="5">
    <source>
        <dbReference type="ARBA" id="ARBA00022763"/>
    </source>
</evidence>
<sequence length="381" mass="43724">MREVSGRRKRKYIPIDVEEVEVRSKYFKKKEDKADESLQKPNVTKDSQSKYAVNIDWIKALKPIEYFEWIDSRTCDNPKAWERVITREEMVNDSGAEIPETFLPIYNRVRLMRSKVNTPVDSMGCSMIPVLIADKCGIPSEKVNPKNFRLQFLIGTMLSAQTRDERMAQAALNITEYCLDTLKISEGLTLDGLLKIDESILADLICCVSFYSRKANFIKRTAQLLVDDFGSDIPFDIDGILSLPGVGPKMGYLTLQKGWGLIAGICVDVHVHRLCNMWNWVDPIKCKTAEHTRKELQAWLPHSLWYEINTVLVGFGQLICMARGKRCDLCLANDVCNARNSKLIKSSKFHQLEDEENMEIVYSHWLDTLANGIKTQRYKKK</sequence>
<dbReference type="SUPFAM" id="SSF48150">
    <property type="entry name" value="DNA-glycosylase"/>
    <property type="match status" value="1"/>
</dbReference>
<dbReference type="GO" id="GO:0051539">
    <property type="term" value="F:4 iron, 4 sulfur cluster binding"/>
    <property type="evidence" value="ECO:0007669"/>
    <property type="project" value="UniProtKB-KW"/>
</dbReference>
<keyword evidence="8" id="KW-0411">Iron-sulfur</keyword>
<keyword evidence="9 13" id="KW-0234">DNA repair</keyword>
<proteinExistence type="inferred from homology"/>
<dbReference type="GO" id="GO:0003677">
    <property type="term" value="F:DNA binding"/>
    <property type="evidence" value="ECO:0007669"/>
    <property type="project" value="UniProtKB-UniRule"/>
</dbReference>
<evidence type="ECO:0000256" key="9">
    <source>
        <dbReference type="ARBA" id="ARBA00023204"/>
    </source>
</evidence>
<comment type="catalytic activity">
    <reaction evidence="12 13">
        <text>2'-deoxyribonucleotide-(2'-deoxyribose 5'-phosphate)-2'-deoxyribonucleotide-DNA = a 3'-end 2'-deoxyribonucleotide-(2,3-dehydro-2,3-deoxyribose 5'-phosphate)-DNA + a 5'-end 5'-phospho-2'-deoxyribonucleoside-DNA + H(+)</text>
        <dbReference type="Rhea" id="RHEA:66592"/>
        <dbReference type="Rhea" id="RHEA-COMP:13180"/>
        <dbReference type="Rhea" id="RHEA-COMP:16897"/>
        <dbReference type="Rhea" id="RHEA-COMP:17067"/>
        <dbReference type="ChEBI" id="CHEBI:15378"/>
        <dbReference type="ChEBI" id="CHEBI:136412"/>
        <dbReference type="ChEBI" id="CHEBI:157695"/>
        <dbReference type="ChEBI" id="CHEBI:167181"/>
        <dbReference type="EC" id="4.2.99.18"/>
    </reaction>
</comment>
<keyword evidence="16" id="KW-1185">Reference proteome</keyword>
<dbReference type="Gene3D" id="1.10.1670.10">
    <property type="entry name" value="Helix-hairpin-Helix base-excision DNA repair enzymes (C-terminal)"/>
    <property type="match status" value="1"/>
</dbReference>
<keyword evidence="13" id="KW-0539">Nucleus</keyword>
<organism evidence="15 16">
    <name type="scientific">Saccharomyces pastorianus</name>
    <name type="common">Lager yeast</name>
    <name type="synonym">Saccharomyces cerevisiae x Saccharomyces eubayanus</name>
    <dbReference type="NCBI Taxonomy" id="27292"/>
    <lineage>
        <taxon>Eukaryota</taxon>
        <taxon>Fungi</taxon>
        <taxon>Dikarya</taxon>
        <taxon>Ascomycota</taxon>
        <taxon>Saccharomycotina</taxon>
        <taxon>Saccharomycetes</taxon>
        <taxon>Saccharomycetales</taxon>
        <taxon>Saccharomycetaceae</taxon>
        <taxon>Saccharomyces</taxon>
    </lineage>
</organism>
<gene>
    <name evidence="15" type="primary">NTG2_2</name>
    <name evidence="13" type="synonym">NTG1</name>
    <name evidence="15" type="ORF">GRS66_010641</name>
</gene>
<dbReference type="HAMAP" id="MF_03183">
    <property type="entry name" value="Endonuclease_III_Nth"/>
    <property type="match status" value="1"/>
</dbReference>
<dbReference type="InterPro" id="IPR023170">
    <property type="entry name" value="HhH_base_excis_C"/>
</dbReference>